<feature type="chain" id="PRO_5018767619" evidence="3">
    <location>
        <begin position="33"/>
        <end position="291"/>
    </location>
</feature>
<evidence type="ECO:0000313" key="5">
    <source>
        <dbReference type="Proteomes" id="UP000261640"/>
    </source>
</evidence>
<feature type="compositionally biased region" description="Polar residues" evidence="1">
    <location>
        <begin position="63"/>
        <end position="76"/>
    </location>
</feature>
<proteinExistence type="predicted"/>
<feature type="region of interest" description="Disordered" evidence="1">
    <location>
        <begin position="165"/>
        <end position="224"/>
    </location>
</feature>
<keyword evidence="2" id="KW-1133">Transmembrane helix</keyword>
<feature type="region of interest" description="Disordered" evidence="1">
    <location>
        <begin position="135"/>
        <end position="154"/>
    </location>
</feature>
<protein>
    <submittedName>
        <fullName evidence="4">Si:ch73-344o19.1</fullName>
    </submittedName>
</protein>
<dbReference type="STRING" id="205130.ENSMAMP00000028732"/>
<reference evidence="4" key="1">
    <citation type="submission" date="2025-08" db="UniProtKB">
        <authorList>
            <consortium name="Ensembl"/>
        </authorList>
    </citation>
    <scope>IDENTIFICATION</scope>
</reference>
<name>A0A3Q3MVI2_9TELE</name>
<dbReference type="InParanoid" id="A0A3Q3MVI2"/>
<feature type="compositionally biased region" description="Polar residues" evidence="1">
    <location>
        <begin position="165"/>
        <end position="188"/>
    </location>
</feature>
<dbReference type="Ensembl" id="ENSMAMT00000029476.2">
    <property type="protein sequence ID" value="ENSMAMP00000028732.1"/>
    <property type="gene ID" value="ENSMAMG00000019334.2"/>
</dbReference>
<accession>A0A3Q3MVI2</accession>
<keyword evidence="2" id="KW-0472">Membrane</keyword>
<feature type="transmembrane region" description="Helical" evidence="2">
    <location>
        <begin position="237"/>
        <end position="258"/>
    </location>
</feature>
<dbReference type="RefSeq" id="XP_026169215.1">
    <property type="nucleotide sequence ID" value="XM_026313430.2"/>
</dbReference>
<reference evidence="4" key="2">
    <citation type="submission" date="2025-09" db="UniProtKB">
        <authorList>
            <consortium name="Ensembl"/>
        </authorList>
    </citation>
    <scope>IDENTIFICATION</scope>
</reference>
<organism evidence="4 5">
    <name type="scientific">Mastacembelus armatus</name>
    <name type="common">zig-zag eel</name>
    <dbReference type="NCBI Taxonomy" id="205130"/>
    <lineage>
        <taxon>Eukaryota</taxon>
        <taxon>Metazoa</taxon>
        <taxon>Chordata</taxon>
        <taxon>Craniata</taxon>
        <taxon>Vertebrata</taxon>
        <taxon>Euteleostomi</taxon>
        <taxon>Actinopterygii</taxon>
        <taxon>Neopterygii</taxon>
        <taxon>Teleostei</taxon>
        <taxon>Neoteleostei</taxon>
        <taxon>Acanthomorphata</taxon>
        <taxon>Anabantaria</taxon>
        <taxon>Synbranchiformes</taxon>
        <taxon>Mastacembelidae</taxon>
        <taxon>Mastacembelus</taxon>
    </lineage>
</organism>
<dbReference type="Proteomes" id="UP000261640">
    <property type="component" value="Unplaced"/>
</dbReference>
<feature type="signal peptide" evidence="3">
    <location>
        <begin position="1"/>
        <end position="32"/>
    </location>
</feature>
<dbReference type="OrthoDB" id="8964578at2759"/>
<sequence>MCRIKAADEMKFAINLVFCALVLLTSSSQTQGQSNVFSPVFTLSHTATSATPDLTEDPGNEVPQRTHNPTSRAETSIETITKTKGTVHSEAVTNAAFKTHLLNTNSAVAASQHMSVSVTMTVHTSTASVSAAADSLSSTPTVPSTTPLQHASPLLTRDPLATFSSRSAHTAQDTSSTAHASVTQPQSGSLTTAATLTSAPGWAPAGPTHHEVPSELNVGDEDFKGPRYRSSSPLDPLLAGLLSVFIATTAVVFVILFLKFRQRTNHPEFHRLQDLPMDDLMEDTPLSRYTY</sequence>
<keyword evidence="2" id="KW-0812">Transmembrane</keyword>
<feature type="compositionally biased region" description="Low complexity" evidence="1">
    <location>
        <begin position="135"/>
        <end position="148"/>
    </location>
</feature>
<dbReference type="GeneID" id="113134192"/>
<feature type="region of interest" description="Disordered" evidence="1">
    <location>
        <begin position="49"/>
        <end position="76"/>
    </location>
</feature>
<evidence type="ECO:0000256" key="3">
    <source>
        <dbReference type="SAM" id="SignalP"/>
    </source>
</evidence>
<dbReference type="AlphaFoldDB" id="A0A3Q3MVI2"/>
<keyword evidence="3" id="KW-0732">Signal</keyword>
<feature type="compositionally biased region" description="Low complexity" evidence="1">
    <location>
        <begin position="189"/>
        <end position="199"/>
    </location>
</feature>
<dbReference type="GeneTree" id="ENSGT00940000172254"/>
<evidence type="ECO:0000313" key="4">
    <source>
        <dbReference type="Ensembl" id="ENSMAMP00000028732.1"/>
    </source>
</evidence>
<evidence type="ECO:0000256" key="1">
    <source>
        <dbReference type="SAM" id="MobiDB-lite"/>
    </source>
</evidence>
<keyword evidence="5" id="KW-1185">Reference proteome</keyword>
<evidence type="ECO:0000256" key="2">
    <source>
        <dbReference type="SAM" id="Phobius"/>
    </source>
</evidence>